<keyword evidence="2" id="KW-0574">Periplasm</keyword>
<feature type="non-terminal residue" evidence="8">
    <location>
        <position position="277"/>
    </location>
</feature>
<evidence type="ECO:0000256" key="2">
    <source>
        <dbReference type="ARBA" id="ARBA00022764"/>
    </source>
</evidence>
<dbReference type="SUPFAM" id="SSF54534">
    <property type="entry name" value="FKBP-like"/>
    <property type="match status" value="1"/>
</dbReference>
<comment type="caution">
    <text evidence="8">The sequence shown here is derived from an EMBL/GenBank/DDBJ whole genome shotgun (WGS) entry which is preliminary data.</text>
</comment>
<dbReference type="PANTHER" id="PTHR47637">
    <property type="entry name" value="CHAPERONE SURA"/>
    <property type="match status" value="1"/>
</dbReference>
<dbReference type="GO" id="GO:0003755">
    <property type="term" value="F:peptidyl-prolyl cis-trans isomerase activity"/>
    <property type="evidence" value="ECO:0007669"/>
    <property type="project" value="UniProtKB-KW"/>
</dbReference>
<gene>
    <name evidence="8" type="ORF">ISQ64_04625</name>
</gene>
<evidence type="ECO:0000256" key="4">
    <source>
        <dbReference type="ARBA" id="ARBA00023186"/>
    </source>
</evidence>
<dbReference type="AlphaFoldDB" id="A0A937IEC5"/>
<dbReference type="InterPro" id="IPR050280">
    <property type="entry name" value="OMP_Chaperone_SurA"/>
</dbReference>
<dbReference type="InterPro" id="IPR000297">
    <property type="entry name" value="PPIase_PpiC"/>
</dbReference>
<accession>A0A937IEC5</accession>
<organism evidence="8 9">
    <name type="scientific">SAR86 cluster bacterium</name>
    <dbReference type="NCBI Taxonomy" id="2030880"/>
    <lineage>
        <taxon>Bacteria</taxon>
        <taxon>Pseudomonadati</taxon>
        <taxon>Pseudomonadota</taxon>
        <taxon>Gammaproteobacteria</taxon>
        <taxon>SAR86 cluster</taxon>
    </lineage>
</organism>
<keyword evidence="5 6" id="KW-0413">Isomerase</keyword>
<evidence type="ECO:0000259" key="7">
    <source>
        <dbReference type="PROSITE" id="PS50198"/>
    </source>
</evidence>
<dbReference type="Gene3D" id="3.10.50.40">
    <property type="match status" value="1"/>
</dbReference>
<dbReference type="Pfam" id="PF09312">
    <property type="entry name" value="SurA_N"/>
    <property type="match status" value="1"/>
</dbReference>
<dbReference type="EMBL" id="JADHQD010000039">
    <property type="protein sequence ID" value="MBL6818669.1"/>
    <property type="molecule type" value="Genomic_DNA"/>
</dbReference>
<evidence type="ECO:0000256" key="6">
    <source>
        <dbReference type="PROSITE-ProRule" id="PRU00278"/>
    </source>
</evidence>
<keyword evidence="4" id="KW-0143">Chaperone</keyword>
<proteinExistence type="predicted"/>
<evidence type="ECO:0000313" key="9">
    <source>
        <dbReference type="Proteomes" id="UP000711391"/>
    </source>
</evidence>
<dbReference type="InterPro" id="IPR046357">
    <property type="entry name" value="PPIase_dom_sf"/>
</dbReference>
<evidence type="ECO:0000256" key="5">
    <source>
        <dbReference type="ARBA" id="ARBA00023235"/>
    </source>
</evidence>
<dbReference type="Pfam" id="PF00639">
    <property type="entry name" value="Rotamase"/>
    <property type="match status" value="1"/>
</dbReference>
<feature type="domain" description="PpiC" evidence="7">
    <location>
        <begin position="169"/>
        <end position="258"/>
    </location>
</feature>
<reference evidence="8" key="1">
    <citation type="submission" date="2020-10" db="EMBL/GenBank/DDBJ databases">
        <title>Microbiome of the Black Sea water column analyzed by genome centric metagenomics.</title>
        <authorList>
            <person name="Cabello-Yeves P.J."/>
            <person name="Callieri C."/>
            <person name="Picazo A."/>
            <person name="Mehrshad M."/>
            <person name="Haro-Moreno J.M."/>
            <person name="Roda-Garcia J."/>
            <person name="Dzembekova N."/>
            <person name="Slabakova V."/>
            <person name="Slabakova N."/>
            <person name="Moncheva S."/>
            <person name="Rodriguez-Valera F."/>
        </authorList>
    </citation>
    <scope>NUCLEOTIDE SEQUENCE</scope>
    <source>
        <strain evidence="8">BS307-5m-G50</strain>
    </source>
</reference>
<dbReference type="Gene3D" id="1.10.4030.10">
    <property type="entry name" value="Porin chaperone SurA, peptide-binding domain"/>
    <property type="match status" value="1"/>
</dbReference>
<dbReference type="PROSITE" id="PS50198">
    <property type="entry name" value="PPIC_PPIASE_2"/>
    <property type="match status" value="1"/>
</dbReference>
<dbReference type="Proteomes" id="UP000711391">
    <property type="component" value="Unassembled WGS sequence"/>
</dbReference>
<dbReference type="SUPFAM" id="SSF109998">
    <property type="entry name" value="Triger factor/SurA peptide-binding domain-like"/>
    <property type="match status" value="1"/>
</dbReference>
<dbReference type="InterPro" id="IPR015391">
    <property type="entry name" value="SurA_N"/>
</dbReference>
<protein>
    <submittedName>
        <fullName evidence="8">Peptidylprolyl isomerase</fullName>
    </submittedName>
</protein>
<evidence type="ECO:0000313" key="8">
    <source>
        <dbReference type="EMBL" id="MBL6818669.1"/>
    </source>
</evidence>
<evidence type="ECO:0000256" key="1">
    <source>
        <dbReference type="ARBA" id="ARBA00022729"/>
    </source>
</evidence>
<name>A0A937IEC5_9GAMM</name>
<evidence type="ECO:0000256" key="3">
    <source>
        <dbReference type="ARBA" id="ARBA00023110"/>
    </source>
</evidence>
<dbReference type="PANTHER" id="PTHR47637:SF1">
    <property type="entry name" value="CHAPERONE SURA"/>
    <property type="match status" value="1"/>
</dbReference>
<sequence length="277" mass="31588">MKNIALITTLFLSTRIFSAIEILDRIAVIVDDGVVMESQIKAGLDEIIARYDQQNIPKPSIDDLKEQVIESLIIEELQLQLANRAGVRISDAELNSSIIRIAQNNQMELQQFISFIEDSGDSYEEFRENVRKQMIIQRIQRGRVQSEITITEKEFDAFLATDESLIELEPQLLVRQILVQSQNQAENVISRINEGESFSDIAIDISISSNAKNSGAMDWRRANEMPELFANAIKNQKVGYITSPLESGAGYHILKLEDKRGPFVQYEDQWFSRHILL</sequence>
<keyword evidence="1" id="KW-0732">Signal</keyword>
<dbReference type="InterPro" id="IPR027304">
    <property type="entry name" value="Trigger_fact/SurA_dom_sf"/>
</dbReference>
<keyword evidence="3 6" id="KW-0697">Rotamase</keyword>